<dbReference type="EMBL" id="MN740093">
    <property type="protein sequence ID" value="QHT87575.1"/>
    <property type="molecule type" value="Genomic_DNA"/>
</dbReference>
<proteinExistence type="predicted"/>
<accession>A0A6C0I590</accession>
<organism evidence="1">
    <name type="scientific">viral metagenome</name>
    <dbReference type="NCBI Taxonomy" id="1070528"/>
    <lineage>
        <taxon>unclassified sequences</taxon>
        <taxon>metagenomes</taxon>
        <taxon>organismal metagenomes</taxon>
    </lineage>
</organism>
<dbReference type="AlphaFoldDB" id="A0A6C0I590"/>
<sequence length="69" mass="7973">MRTRSQTNTYSPIDFIEASKCWNSNKRRIKNTTTYEYVCGAACSSKVGQFCQKRPIKDSRHCIIHAKTI</sequence>
<evidence type="ECO:0000313" key="1">
    <source>
        <dbReference type="EMBL" id="QHT87575.1"/>
    </source>
</evidence>
<reference evidence="1" key="1">
    <citation type="journal article" date="2020" name="Nature">
        <title>Giant virus diversity and host interactions through global metagenomics.</title>
        <authorList>
            <person name="Schulz F."/>
            <person name="Roux S."/>
            <person name="Paez-Espino D."/>
            <person name="Jungbluth S."/>
            <person name="Walsh D.A."/>
            <person name="Denef V.J."/>
            <person name="McMahon K.D."/>
            <person name="Konstantinidis K.T."/>
            <person name="Eloe-Fadrosh E.A."/>
            <person name="Kyrpides N.C."/>
            <person name="Woyke T."/>
        </authorList>
    </citation>
    <scope>NUCLEOTIDE SEQUENCE</scope>
    <source>
        <strain evidence="1">GVMAG-M-3300023184-190</strain>
    </source>
</reference>
<name>A0A6C0I590_9ZZZZ</name>
<protein>
    <submittedName>
        <fullName evidence="1">Uncharacterized protein</fullName>
    </submittedName>
</protein>